<evidence type="ECO:0000313" key="2">
    <source>
        <dbReference type="Proteomes" id="UP000285146"/>
    </source>
</evidence>
<dbReference type="Proteomes" id="UP000285146">
    <property type="component" value="Unassembled WGS sequence"/>
</dbReference>
<comment type="caution">
    <text evidence="1">The sequence shown here is derived from an EMBL/GenBank/DDBJ whole genome shotgun (WGS) entry which is preliminary data.</text>
</comment>
<dbReference type="EMBL" id="LKEB01000014">
    <property type="protein sequence ID" value="ROW14410.1"/>
    <property type="molecule type" value="Genomic_DNA"/>
</dbReference>
<keyword evidence="2" id="KW-1185">Reference proteome</keyword>
<evidence type="ECO:0000313" key="1">
    <source>
        <dbReference type="EMBL" id="ROW14410.1"/>
    </source>
</evidence>
<reference evidence="1 2" key="1">
    <citation type="submission" date="2015-09" db="EMBL/GenBank/DDBJ databases">
        <title>Host preference determinants of Valsa canker pathogens revealed by comparative genomics.</title>
        <authorList>
            <person name="Yin Z."/>
            <person name="Huang L."/>
        </authorList>
    </citation>
    <scope>NUCLEOTIDE SEQUENCE [LARGE SCALE GENOMIC DNA]</scope>
    <source>
        <strain evidence="1 2">SXYLt</strain>
    </source>
</reference>
<dbReference type="OrthoDB" id="10569039at2759"/>
<organism evidence="1 2">
    <name type="scientific">Cytospora leucostoma</name>
    <dbReference type="NCBI Taxonomy" id="1230097"/>
    <lineage>
        <taxon>Eukaryota</taxon>
        <taxon>Fungi</taxon>
        <taxon>Dikarya</taxon>
        <taxon>Ascomycota</taxon>
        <taxon>Pezizomycotina</taxon>
        <taxon>Sordariomycetes</taxon>
        <taxon>Sordariomycetidae</taxon>
        <taxon>Diaporthales</taxon>
        <taxon>Cytosporaceae</taxon>
        <taxon>Cytospora</taxon>
    </lineage>
</organism>
<name>A0A423XEH5_9PEZI</name>
<dbReference type="InParanoid" id="A0A423XEH5"/>
<gene>
    <name evidence="1" type="ORF">VPNG_03939</name>
</gene>
<dbReference type="STRING" id="1230097.A0A423XEH5"/>
<protein>
    <submittedName>
        <fullName evidence="1">Uncharacterized protein</fullName>
    </submittedName>
</protein>
<sequence length="104" mass="12040">MHVRGGLYDGDPWNELWMAQERDLGAEESSVFDESTTEARNAWEEAALEKHDDDEWHALDKVDLEIPMTNFAKGMFEEDGWLEDEDVFTDLVVEELGEESDEDE</sequence>
<dbReference type="AlphaFoldDB" id="A0A423XEH5"/>
<accession>A0A423XEH5</accession>
<proteinExistence type="predicted"/>